<keyword evidence="1" id="KW-0175">Coiled coil</keyword>
<protein>
    <submittedName>
        <fullName evidence="3">Uncharacterized protein</fullName>
    </submittedName>
</protein>
<dbReference type="KEGG" id="dcr:108224714"/>
<dbReference type="Proteomes" id="UP000077755">
    <property type="component" value="Chromosome 6"/>
</dbReference>
<evidence type="ECO:0000313" key="4">
    <source>
        <dbReference type="Proteomes" id="UP000077755"/>
    </source>
</evidence>
<accession>A0A164VCS0</accession>
<feature type="region of interest" description="Disordered" evidence="2">
    <location>
        <begin position="185"/>
        <end position="205"/>
    </location>
</feature>
<feature type="region of interest" description="Disordered" evidence="2">
    <location>
        <begin position="1"/>
        <end position="59"/>
    </location>
</feature>
<dbReference type="Pfam" id="PF00612">
    <property type="entry name" value="IQ"/>
    <property type="match status" value="1"/>
</dbReference>
<feature type="compositionally biased region" description="Basic and acidic residues" evidence="2">
    <location>
        <begin position="19"/>
        <end position="34"/>
    </location>
</feature>
<dbReference type="OMA" id="NSKHEHI"/>
<dbReference type="PROSITE" id="PS50096">
    <property type="entry name" value="IQ"/>
    <property type="match status" value="2"/>
</dbReference>
<reference evidence="3" key="1">
    <citation type="journal article" date="2016" name="Nat. Genet.">
        <title>A high-quality carrot genome assembly provides new insights into carotenoid accumulation and asterid genome evolution.</title>
        <authorList>
            <person name="Iorizzo M."/>
            <person name="Ellison S."/>
            <person name="Senalik D."/>
            <person name="Zeng P."/>
            <person name="Satapoomin P."/>
            <person name="Huang J."/>
            <person name="Bowman M."/>
            <person name="Iovene M."/>
            <person name="Sanseverino W."/>
            <person name="Cavagnaro P."/>
            <person name="Yildiz M."/>
            <person name="Macko-Podgorni A."/>
            <person name="Moranska E."/>
            <person name="Grzebelus E."/>
            <person name="Grzebelus D."/>
            <person name="Ashrafi H."/>
            <person name="Zheng Z."/>
            <person name="Cheng S."/>
            <person name="Spooner D."/>
            <person name="Van Deynze A."/>
            <person name="Simon P."/>
        </authorList>
    </citation>
    <scope>NUCLEOTIDE SEQUENCE</scope>
    <source>
        <tissue evidence="3">Leaf</tissue>
    </source>
</reference>
<proteinExistence type="predicted"/>
<evidence type="ECO:0000313" key="3">
    <source>
        <dbReference type="EMBL" id="WOH04261.1"/>
    </source>
</evidence>
<feature type="coiled-coil region" evidence="1">
    <location>
        <begin position="214"/>
        <end position="255"/>
    </location>
</feature>
<dbReference type="AlphaFoldDB" id="A0A164VCS0"/>
<keyword evidence="4" id="KW-1185">Reference proteome</keyword>
<sequence length="395" mass="45787">MLSVSPSMIARSSMEEMLDSLRRREEVDRPRDLPPKLPSRPVSKARRPSSKRPLPNDFENSSAALSCVKKDSRGGSFDAKKNGTLEEARKQVLLGTLKVQKCFRSYQDRRYFLELKRGVISLQSFVRAANARRKYDCLINQRELVVQKTNEQERIVLQLQAVIRGWLARKQAKILQNLEKLDQCNPGSVHSPSRRKSDVKEMPQVSKKALPLSVEELQKRVLKAEMNLEKKEQENAALRNQVQQYEARWLEYEGKMKLMEDMWQKQTSSLQMSLAAVKRSLSNNTSNQSRRQEDLTEFGAVRQSNGNGNPVCHLMKEFEQRKHTFNDEVKAIVESGNSAYADPDKDLRNLKNKFETWMKDYKARLREAKVKLHKIGVSDAEAGHRKWWRGMSKRR</sequence>
<evidence type="ECO:0000256" key="1">
    <source>
        <dbReference type="SAM" id="Coils"/>
    </source>
</evidence>
<feature type="region of interest" description="Disordered" evidence="2">
    <location>
        <begin position="281"/>
        <end position="308"/>
    </location>
</feature>
<dbReference type="InterPro" id="IPR000048">
    <property type="entry name" value="IQ_motif_EF-hand-BS"/>
</dbReference>
<organism evidence="3 4">
    <name type="scientific">Daucus carota subsp. sativus</name>
    <name type="common">Carrot</name>
    <dbReference type="NCBI Taxonomy" id="79200"/>
    <lineage>
        <taxon>Eukaryota</taxon>
        <taxon>Viridiplantae</taxon>
        <taxon>Streptophyta</taxon>
        <taxon>Embryophyta</taxon>
        <taxon>Tracheophyta</taxon>
        <taxon>Spermatophyta</taxon>
        <taxon>Magnoliopsida</taxon>
        <taxon>eudicotyledons</taxon>
        <taxon>Gunneridae</taxon>
        <taxon>Pentapetalae</taxon>
        <taxon>asterids</taxon>
        <taxon>campanulids</taxon>
        <taxon>Apiales</taxon>
        <taxon>Apiaceae</taxon>
        <taxon>Apioideae</taxon>
        <taxon>Scandiceae</taxon>
        <taxon>Daucinae</taxon>
        <taxon>Daucus</taxon>
        <taxon>Daucus sect. Daucus</taxon>
    </lineage>
</organism>
<name>A0A164VCS0_DAUCS</name>
<dbReference type="SMART" id="SM00015">
    <property type="entry name" value="IQ"/>
    <property type="match status" value="3"/>
</dbReference>
<gene>
    <name evidence="3" type="ORF">DCAR_0623670</name>
</gene>
<reference evidence="3" key="2">
    <citation type="submission" date="2022-03" db="EMBL/GenBank/DDBJ databases">
        <title>Draft title - Genomic analysis of global carrot germplasm unveils the trajectory of domestication and the origin of high carotenoid orange carrot.</title>
        <authorList>
            <person name="Iorizzo M."/>
            <person name="Ellison S."/>
            <person name="Senalik D."/>
            <person name="Macko-Podgorni A."/>
            <person name="Grzebelus D."/>
            <person name="Bostan H."/>
            <person name="Rolling W."/>
            <person name="Curaba J."/>
            <person name="Simon P."/>
        </authorList>
    </citation>
    <scope>NUCLEOTIDE SEQUENCE</scope>
    <source>
        <tissue evidence="3">Leaf</tissue>
    </source>
</reference>
<dbReference type="Gramene" id="KZM90147">
    <property type="protein sequence ID" value="KZM90147"/>
    <property type="gene ID" value="DCAR_022488"/>
</dbReference>
<dbReference type="Gene3D" id="1.20.5.190">
    <property type="match status" value="1"/>
</dbReference>
<dbReference type="EMBL" id="CP093348">
    <property type="protein sequence ID" value="WOH04261.1"/>
    <property type="molecule type" value="Genomic_DNA"/>
</dbReference>
<evidence type="ECO:0000256" key="2">
    <source>
        <dbReference type="SAM" id="MobiDB-lite"/>
    </source>
</evidence>
<dbReference type="OrthoDB" id="683848at2759"/>